<dbReference type="GeneID" id="25737928"/>
<keyword evidence="2" id="KW-1185">Reference proteome</keyword>
<dbReference type="EMBL" id="KK100953">
    <property type="protein sequence ID" value="KIZ02903.1"/>
    <property type="molecule type" value="Genomic_DNA"/>
</dbReference>
<dbReference type="Proteomes" id="UP000054498">
    <property type="component" value="Unassembled WGS sequence"/>
</dbReference>
<gene>
    <name evidence="1" type="ORF">MNEG_5051</name>
</gene>
<dbReference type="RefSeq" id="XP_013901922.1">
    <property type="nucleotide sequence ID" value="XM_014046468.1"/>
</dbReference>
<proteinExistence type="predicted"/>
<evidence type="ECO:0000313" key="1">
    <source>
        <dbReference type="EMBL" id="KIZ02903.1"/>
    </source>
</evidence>
<organism evidence="1 2">
    <name type="scientific">Monoraphidium neglectum</name>
    <dbReference type="NCBI Taxonomy" id="145388"/>
    <lineage>
        <taxon>Eukaryota</taxon>
        <taxon>Viridiplantae</taxon>
        <taxon>Chlorophyta</taxon>
        <taxon>core chlorophytes</taxon>
        <taxon>Chlorophyceae</taxon>
        <taxon>CS clade</taxon>
        <taxon>Sphaeropleales</taxon>
        <taxon>Selenastraceae</taxon>
        <taxon>Monoraphidium</taxon>
    </lineage>
</organism>
<dbReference type="OrthoDB" id="555104at2759"/>
<evidence type="ECO:0000313" key="2">
    <source>
        <dbReference type="Proteomes" id="UP000054498"/>
    </source>
</evidence>
<accession>A0A0D2JVY2</accession>
<dbReference type="AlphaFoldDB" id="A0A0D2JVY2"/>
<sequence>MAGVEKSSGVSVARTLMQGAPKFDQGYMTTQLEHHLGADEYVTPNKLAEHPAGRVVGTLRRLWRAKSMTEICDDMDAFSRDVMFDDSLVTMQRKGHMRLWVWMTQKALGSWDFEPLLVRVKPLGSRTLVHITASQALFPRRSFLLPPTLLLPRRLGLICEITACVVGDLQSGKIEWVRVQPHNMPSLPSPLRSLLGQALAVPLHATEPVWSLAPWQWVGEPFWADKRKAPSEREAAGVDGTLLGAAAGRAGLLSDDALDAMIDYGLP</sequence>
<protein>
    <submittedName>
        <fullName evidence="1">Uncharacterized protein</fullName>
    </submittedName>
</protein>
<name>A0A0D2JVY2_9CHLO</name>
<reference evidence="1 2" key="1">
    <citation type="journal article" date="2013" name="BMC Genomics">
        <title>Reconstruction of the lipid metabolism for the microalga Monoraphidium neglectum from its genome sequence reveals characteristics suitable for biofuel production.</title>
        <authorList>
            <person name="Bogen C."/>
            <person name="Al-Dilaimi A."/>
            <person name="Albersmeier A."/>
            <person name="Wichmann J."/>
            <person name="Grundmann M."/>
            <person name="Rupp O."/>
            <person name="Lauersen K.J."/>
            <person name="Blifernez-Klassen O."/>
            <person name="Kalinowski J."/>
            <person name="Goesmann A."/>
            <person name="Mussgnug J.H."/>
            <person name="Kruse O."/>
        </authorList>
    </citation>
    <scope>NUCLEOTIDE SEQUENCE [LARGE SCALE GENOMIC DNA]</scope>
    <source>
        <strain evidence="1 2">SAG 48.87</strain>
    </source>
</reference>
<dbReference type="KEGG" id="mng:MNEG_5051"/>